<name>A0A0H2KXY0_9MICO</name>
<feature type="binding site" evidence="8">
    <location>
        <position position="63"/>
    </location>
    <ligand>
        <name>Zn(2+)</name>
        <dbReference type="ChEBI" id="CHEBI:29105"/>
        <label>1</label>
        <note>catalytic</note>
    </ligand>
</feature>
<keyword evidence="5 8" id="KW-0255">Endonuclease</keyword>
<keyword evidence="4 8" id="KW-0479">Metal-binding</keyword>
<dbReference type="PANTHER" id="PTHR46018:SF2">
    <property type="entry name" value="ZINC PHOSPHODIESTERASE ELAC PROTEIN 1"/>
    <property type="match status" value="1"/>
</dbReference>
<protein>
    <recommendedName>
        <fullName evidence="8">Ribonuclease Z</fullName>
        <shortName evidence="8">RNase Z</shortName>
        <ecNumber evidence="8">3.1.26.11</ecNumber>
    </recommendedName>
    <alternativeName>
        <fullName evidence="8">tRNA 3 endonuclease</fullName>
    </alternativeName>
    <alternativeName>
        <fullName evidence="8">tRNase Z</fullName>
    </alternativeName>
</protein>
<feature type="domain" description="Metallo-beta-lactamase" evidence="9">
    <location>
        <begin position="204"/>
        <end position="273"/>
    </location>
</feature>
<keyword evidence="6 8" id="KW-0378">Hydrolase</keyword>
<keyword evidence="2 8" id="KW-0819">tRNA processing</keyword>
<comment type="caution">
    <text evidence="10">The sequence shown here is derived from an EMBL/GenBank/DDBJ whole genome shotgun (WGS) entry which is preliminary data.</text>
</comment>
<feature type="binding site" evidence="8">
    <location>
        <position position="68"/>
    </location>
    <ligand>
        <name>Zn(2+)</name>
        <dbReference type="ChEBI" id="CHEBI:29105"/>
        <label>2</label>
        <note>catalytic</note>
    </ligand>
</feature>
<dbReference type="RefSeq" id="WP_047231137.1">
    <property type="nucleotide sequence ID" value="NZ_JNBQ01000001.1"/>
</dbReference>
<dbReference type="AlphaFoldDB" id="A0A0H2KXY0"/>
<evidence type="ECO:0000256" key="7">
    <source>
        <dbReference type="ARBA" id="ARBA00022833"/>
    </source>
</evidence>
<feature type="binding site" evidence="8">
    <location>
        <position position="146"/>
    </location>
    <ligand>
        <name>Zn(2+)</name>
        <dbReference type="ChEBI" id="CHEBI:29105"/>
        <label>1</label>
        <note>catalytic</note>
    </ligand>
</feature>
<reference evidence="10 11" key="1">
    <citation type="submission" date="2014-05" db="EMBL/GenBank/DDBJ databases">
        <title>Cellulosimicrobium funkei U11 genome.</title>
        <authorList>
            <person name="Hu C."/>
            <person name="Gong Y."/>
            <person name="Wan W."/>
            <person name="Jiang M."/>
        </authorList>
    </citation>
    <scope>NUCLEOTIDE SEQUENCE [LARGE SCALE GENOMIC DNA]</scope>
    <source>
        <strain evidence="10 11">U11</strain>
    </source>
</reference>
<evidence type="ECO:0000313" key="10">
    <source>
        <dbReference type="EMBL" id="KLN36714.1"/>
    </source>
</evidence>
<comment type="function">
    <text evidence="8">Zinc phosphodiesterase, which displays some tRNA 3'-processing endonuclease activity. Probably involved in tRNA maturation, by removing a 3'-trailer from precursor tRNA.</text>
</comment>
<dbReference type="SUPFAM" id="SSF56281">
    <property type="entry name" value="Metallo-hydrolase/oxidoreductase"/>
    <property type="match status" value="1"/>
</dbReference>
<comment type="cofactor">
    <cofactor evidence="8">
        <name>Zn(2+)</name>
        <dbReference type="ChEBI" id="CHEBI:29105"/>
    </cofactor>
    <text evidence="8">Binds 2 Zn(2+) ions.</text>
</comment>
<dbReference type="CDD" id="cd07717">
    <property type="entry name" value="RNaseZ_ZiPD-like_MBL-fold"/>
    <property type="match status" value="1"/>
</dbReference>
<dbReference type="HAMAP" id="MF_01818">
    <property type="entry name" value="RNase_Z_BN"/>
    <property type="match status" value="1"/>
</dbReference>
<dbReference type="InterPro" id="IPR013471">
    <property type="entry name" value="RNase_Z/BN"/>
</dbReference>
<comment type="similarity">
    <text evidence="8">Belongs to the RNase Z family.</text>
</comment>
<feature type="binding site" evidence="8">
    <location>
        <position position="272"/>
    </location>
    <ligand>
        <name>Zn(2+)</name>
        <dbReference type="ChEBI" id="CHEBI:29105"/>
        <label>2</label>
        <note>catalytic</note>
    </ligand>
</feature>
<evidence type="ECO:0000256" key="6">
    <source>
        <dbReference type="ARBA" id="ARBA00022801"/>
    </source>
</evidence>
<comment type="catalytic activity">
    <reaction evidence="8">
        <text>Endonucleolytic cleavage of RNA, removing extra 3' nucleotides from tRNA precursor, generating 3' termini of tRNAs. A 3'-hydroxy group is left at the tRNA terminus and a 5'-phosphoryl group is left at the trailer molecule.</text>
        <dbReference type="EC" id="3.1.26.11"/>
    </reaction>
</comment>
<feature type="binding site" evidence="8">
    <location>
        <position position="214"/>
    </location>
    <ligand>
        <name>Zn(2+)</name>
        <dbReference type="ChEBI" id="CHEBI:29105"/>
        <label>2</label>
        <note>catalytic</note>
    </ligand>
</feature>
<keyword evidence="3 8" id="KW-0540">Nuclease</keyword>
<sequence>MSRRELVVLGTASMVPTRTRNHNGYVLFWDDEAILFDPGEGTQRQMTYAGVSATDLTRIAITHLHGDHSLGLAGVSQRISGDGVRHTIGVTYPASGQLWVDHLLDASAHFRRGHLELQPLTTDGVVPPVAGRPEPGFTLRAERLDHTLEAMGYRLDEPDGRSLDPALLARHGLAGPAVGELRRAGSATTPDGRTVTLDEVSGPRPGQSFAFVMDTRLCDAVHRLADGVDLLVIESTFLDRDRDQAERWGHLTARQAATVAAEAGVRSLVLTHFSQRYPDPTEFWREAREVFDGELTVAQDLDRVRVPHRRRPA</sequence>
<gene>
    <name evidence="8" type="primary">rnz</name>
    <name evidence="10" type="ORF">FB00_02335</name>
</gene>
<feature type="binding site" evidence="8">
    <location>
        <position position="65"/>
    </location>
    <ligand>
        <name>Zn(2+)</name>
        <dbReference type="ChEBI" id="CHEBI:29105"/>
        <label>1</label>
        <note>catalytic</note>
    </ligand>
</feature>
<dbReference type="InterPro" id="IPR036866">
    <property type="entry name" value="RibonucZ/Hydroxyglut_hydro"/>
</dbReference>
<evidence type="ECO:0000256" key="5">
    <source>
        <dbReference type="ARBA" id="ARBA00022759"/>
    </source>
</evidence>
<feature type="active site" description="Proton acceptor" evidence="8">
    <location>
        <position position="67"/>
    </location>
</feature>
<evidence type="ECO:0000256" key="4">
    <source>
        <dbReference type="ARBA" id="ARBA00022723"/>
    </source>
</evidence>
<dbReference type="PATRIC" id="fig|264251.5.peg.483"/>
<evidence type="ECO:0000256" key="2">
    <source>
        <dbReference type="ARBA" id="ARBA00022694"/>
    </source>
</evidence>
<evidence type="ECO:0000259" key="9">
    <source>
        <dbReference type="Pfam" id="PF12706"/>
    </source>
</evidence>
<dbReference type="Proteomes" id="UP000035265">
    <property type="component" value="Unassembled WGS sequence"/>
</dbReference>
<evidence type="ECO:0000256" key="3">
    <source>
        <dbReference type="ARBA" id="ARBA00022722"/>
    </source>
</evidence>
<dbReference type="STRING" id="264251.FB00_02335"/>
<dbReference type="PANTHER" id="PTHR46018">
    <property type="entry name" value="ZINC PHOSPHODIESTERASE ELAC PROTEIN 1"/>
    <property type="match status" value="1"/>
</dbReference>
<evidence type="ECO:0000256" key="8">
    <source>
        <dbReference type="HAMAP-Rule" id="MF_01818"/>
    </source>
</evidence>
<evidence type="ECO:0000313" key="11">
    <source>
        <dbReference type="Proteomes" id="UP000035265"/>
    </source>
</evidence>
<comment type="subunit">
    <text evidence="1 8">Homodimer.</text>
</comment>
<dbReference type="EMBL" id="JNBQ01000001">
    <property type="protein sequence ID" value="KLN36714.1"/>
    <property type="molecule type" value="Genomic_DNA"/>
</dbReference>
<dbReference type="GO" id="GO:0008270">
    <property type="term" value="F:zinc ion binding"/>
    <property type="evidence" value="ECO:0007669"/>
    <property type="project" value="UniProtKB-UniRule"/>
</dbReference>
<dbReference type="Pfam" id="PF23023">
    <property type="entry name" value="Anti-Pycsar_Apyc1"/>
    <property type="match status" value="1"/>
</dbReference>
<organism evidence="10 11">
    <name type="scientific">Cellulosimicrobium funkei</name>
    <dbReference type="NCBI Taxonomy" id="264251"/>
    <lineage>
        <taxon>Bacteria</taxon>
        <taxon>Bacillati</taxon>
        <taxon>Actinomycetota</taxon>
        <taxon>Actinomycetes</taxon>
        <taxon>Micrococcales</taxon>
        <taxon>Promicromonosporaceae</taxon>
        <taxon>Cellulosimicrobium</taxon>
    </lineage>
</organism>
<dbReference type="EC" id="3.1.26.11" evidence="8"/>
<feature type="binding site" evidence="8">
    <location>
        <position position="214"/>
    </location>
    <ligand>
        <name>Zn(2+)</name>
        <dbReference type="ChEBI" id="CHEBI:29105"/>
        <label>1</label>
        <note>catalytic</note>
    </ligand>
</feature>
<proteinExistence type="inferred from homology"/>
<dbReference type="Pfam" id="PF12706">
    <property type="entry name" value="Lactamase_B_2"/>
    <property type="match status" value="1"/>
</dbReference>
<evidence type="ECO:0000256" key="1">
    <source>
        <dbReference type="ARBA" id="ARBA00011738"/>
    </source>
</evidence>
<dbReference type="Gene3D" id="3.60.15.10">
    <property type="entry name" value="Ribonuclease Z/Hydroxyacylglutathione hydrolase-like"/>
    <property type="match status" value="1"/>
</dbReference>
<dbReference type="GO" id="GO:0042781">
    <property type="term" value="F:3'-tRNA processing endoribonuclease activity"/>
    <property type="evidence" value="ECO:0007669"/>
    <property type="project" value="UniProtKB-UniRule"/>
</dbReference>
<dbReference type="InterPro" id="IPR001279">
    <property type="entry name" value="Metallo-B-lactamas"/>
</dbReference>
<accession>A0A0H2KXY0</accession>
<dbReference type="NCBIfam" id="NF000805">
    <property type="entry name" value="PRK00055.2-3"/>
    <property type="match status" value="1"/>
</dbReference>
<keyword evidence="7 8" id="KW-0862">Zinc</keyword>
<feature type="binding site" evidence="8">
    <location>
        <position position="67"/>
    </location>
    <ligand>
        <name>Zn(2+)</name>
        <dbReference type="ChEBI" id="CHEBI:29105"/>
        <label>2</label>
        <note>catalytic</note>
    </ligand>
</feature>
<keyword evidence="11" id="KW-1185">Reference proteome</keyword>